<evidence type="ECO:0000256" key="1">
    <source>
        <dbReference type="SAM" id="MobiDB-lite"/>
    </source>
</evidence>
<dbReference type="Proteomes" id="UP001460270">
    <property type="component" value="Unassembled WGS sequence"/>
</dbReference>
<dbReference type="GO" id="GO:0004252">
    <property type="term" value="F:serine-type endopeptidase activity"/>
    <property type="evidence" value="ECO:0007669"/>
    <property type="project" value="InterPro"/>
</dbReference>
<dbReference type="GO" id="GO:0008168">
    <property type="term" value="F:methyltransferase activity"/>
    <property type="evidence" value="ECO:0007669"/>
    <property type="project" value="InterPro"/>
</dbReference>
<dbReference type="InterPro" id="IPR001254">
    <property type="entry name" value="Trypsin_dom"/>
</dbReference>
<sequence length="1091" mass="120932">MCVGPRAPLVYTKEQLLALRSAAVLPRDRHEIPADLLRKTRRGCRAGRKLREKKRRFRPVLPSVIMGNVRSLSNKTDELAAVTRYQREYRDTSLMLFTETWLTTHIPDSAIAMDNFHLLRADRTAESGKKKGGGLAVFVNEKWCKPGHRVVKEQRCNKDIELLAVSEAYSSSPLPPLGRADHNIVHLRPVYQPIVHRQPVVSRVVKRWSPESEEALRDCFDTTVWTELCDPHGEEEGFQVREQGRAEDCTEEAEEEDQAGQGCVSEENGTAAAEPNIKGVWRSLKHISGFKPPPVQTEGDQQWVNELNSHFLRFDQRPTPPPTQLHALSSTPGQRPTPTLHTSASAQLTTTHGLTHPPSAPPPAPALSVTAAQVRRELKRIKTRKAAGPDCISPRLLKSCADELCGVMEHVFNMSLKLRVVPQLWKTSCVVPVPKTPHAKDLSSFRPVALTSHLMKTLERLVLGHLRSTVSSALDPLQFAYRPGIGVEDAVIFLLHRSLSHLEKPGCAVRILFFDFSSAFNTIQPLLLRDKLETAGVDCDLAEWILDYLTNRPQFVRARDCVSDLLTCSVGAPQGTVLAPFLFTLYTADFRHNTESCVLQKFSDDSAIIGLITDDDDAEYRGLTQDFVDWCQQNHLLLNAGKTKEMVVDFRRRHSIAPPPVNIQGRDIERVDSYKYLGVHLNNKLDWTHNTDALYRKGQSRLYLLRRLRSFGVRGPLLRTFYDSVVASAILYGVVCWSSSITERERKKLDKVIKKSSSVLGCPLDSVREVGDRRVLARFTSMLDHESHPLQDALSALESSFSDRLIHPRCVKERFRRSFLPAAVRLYNEHSVVCGNAPLNKPLSAGASLSEGQWPWMVSIQKNQVHVCGGTLVSENAVLSDASCLPSSLNMSEWSVVLGRLHQNASNPQEEQQHGVSNVVVLKLASKPTLSNYIQPICLDDGQNTFAEGTACYSAGWSLEATGAQTLREIQTSIVSCGNTSSSNTLCTGTFTLQQAVVLFNTSSTTRANMMTFERVSAFKDFLRSTLGEFLSPAASTTAAPTVSTTAAPIVSTTSSGPALTAGPALLASHLLLALLGLLLLHEHLSDLYMM</sequence>
<dbReference type="Pfam" id="PF09004">
    <property type="entry name" value="ALKBH8_N"/>
    <property type="match status" value="1"/>
</dbReference>
<feature type="transmembrane region" description="Helical" evidence="2">
    <location>
        <begin position="1059"/>
        <end position="1081"/>
    </location>
</feature>
<dbReference type="PROSITE" id="PS50240">
    <property type="entry name" value="TRYPSIN_DOM"/>
    <property type="match status" value="1"/>
</dbReference>
<feature type="compositionally biased region" description="Acidic residues" evidence="1">
    <location>
        <begin position="249"/>
        <end position="258"/>
    </location>
</feature>
<reference evidence="6" key="1">
    <citation type="submission" date="2024-04" db="EMBL/GenBank/DDBJ databases">
        <title>Salinicola lusitanus LLJ914,a marine bacterium isolated from the Okinawa Trough.</title>
        <authorList>
            <person name="Li J."/>
        </authorList>
    </citation>
    <scope>NUCLEOTIDE SEQUENCE [LARGE SCALE GENOMIC DNA]</scope>
</reference>
<gene>
    <name evidence="5" type="ORF">WMY93_001629</name>
</gene>
<evidence type="ECO:0000313" key="6">
    <source>
        <dbReference type="Proteomes" id="UP001460270"/>
    </source>
</evidence>
<evidence type="ECO:0000259" key="3">
    <source>
        <dbReference type="PROSITE" id="PS50240"/>
    </source>
</evidence>
<dbReference type="SMART" id="SM00020">
    <property type="entry name" value="Tryp_SPc"/>
    <property type="match status" value="1"/>
</dbReference>
<dbReference type="InterPro" id="IPR043502">
    <property type="entry name" value="DNA/RNA_pol_sf"/>
</dbReference>
<evidence type="ECO:0000256" key="2">
    <source>
        <dbReference type="SAM" id="Phobius"/>
    </source>
</evidence>
<dbReference type="PANTHER" id="PTHR47510:SF3">
    <property type="entry name" value="ENDO_EXONUCLEASE_PHOSPHATASE DOMAIN-CONTAINING PROTEIN"/>
    <property type="match status" value="1"/>
</dbReference>
<dbReference type="EMBL" id="JBBPFD010000002">
    <property type="protein sequence ID" value="KAK7938303.1"/>
    <property type="molecule type" value="Genomic_DNA"/>
</dbReference>
<dbReference type="CDD" id="cd01650">
    <property type="entry name" value="RT_nLTR_like"/>
    <property type="match status" value="1"/>
</dbReference>
<dbReference type="PANTHER" id="PTHR47510">
    <property type="entry name" value="REVERSE TRANSCRIPTASE DOMAIN-CONTAINING PROTEIN"/>
    <property type="match status" value="1"/>
</dbReference>
<feature type="domain" description="Peptidase S1" evidence="3">
    <location>
        <begin position="843"/>
        <end position="1091"/>
    </location>
</feature>
<protein>
    <recommendedName>
        <fullName evidence="7">Reverse transcriptase domain-containing protein</fullName>
    </recommendedName>
</protein>
<accession>A0AAW0PRI1</accession>
<keyword evidence="2" id="KW-0472">Membrane</keyword>
<keyword evidence="2" id="KW-0812">Transmembrane</keyword>
<dbReference type="Pfam" id="PF00089">
    <property type="entry name" value="Trypsin"/>
    <property type="match status" value="1"/>
</dbReference>
<dbReference type="SUPFAM" id="SSF56672">
    <property type="entry name" value="DNA/RNA polymerases"/>
    <property type="match status" value="1"/>
</dbReference>
<proteinExistence type="predicted"/>
<dbReference type="InterPro" id="IPR015095">
    <property type="entry name" value="AlkB_hom8_N"/>
</dbReference>
<dbReference type="PROSITE" id="PS50878">
    <property type="entry name" value="RT_POL"/>
    <property type="match status" value="1"/>
</dbReference>
<dbReference type="GO" id="GO:0016706">
    <property type="term" value="F:2-oxoglutarate-dependent dioxygenase activity"/>
    <property type="evidence" value="ECO:0007669"/>
    <property type="project" value="InterPro"/>
</dbReference>
<feature type="compositionally biased region" description="Basic and acidic residues" evidence="1">
    <location>
        <begin position="235"/>
        <end position="248"/>
    </location>
</feature>
<dbReference type="InterPro" id="IPR009003">
    <property type="entry name" value="Peptidase_S1_PA"/>
</dbReference>
<feature type="compositionally biased region" description="Polar residues" evidence="1">
    <location>
        <begin position="326"/>
        <end position="344"/>
    </location>
</feature>
<dbReference type="InterPro" id="IPR000477">
    <property type="entry name" value="RT_dom"/>
</dbReference>
<feature type="region of interest" description="Disordered" evidence="1">
    <location>
        <begin position="315"/>
        <end position="344"/>
    </location>
</feature>
<feature type="domain" description="Reverse transcriptase" evidence="4">
    <location>
        <begin position="414"/>
        <end position="681"/>
    </location>
</feature>
<evidence type="ECO:0000313" key="5">
    <source>
        <dbReference type="EMBL" id="KAK7938303.1"/>
    </source>
</evidence>
<comment type="caution">
    <text evidence="5">The sequence shown here is derived from an EMBL/GenBank/DDBJ whole genome shotgun (WGS) entry which is preliminary data.</text>
</comment>
<organism evidence="5 6">
    <name type="scientific">Mugilogobius chulae</name>
    <name type="common">yellowstripe goby</name>
    <dbReference type="NCBI Taxonomy" id="88201"/>
    <lineage>
        <taxon>Eukaryota</taxon>
        <taxon>Metazoa</taxon>
        <taxon>Chordata</taxon>
        <taxon>Craniata</taxon>
        <taxon>Vertebrata</taxon>
        <taxon>Euteleostomi</taxon>
        <taxon>Actinopterygii</taxon>
        <taxon>Neopterygii</taxon>
        <taxon>Teleostei</taxon>
        <taxon>Neoteleostei</taxon>
        <taxon>Acanthomorphata</taxon>
        <taxon>Gobiaria</taxon>
        <taxon>Gobiiformes</taxon>
        <taxon>Gobioidei</taxon>
        <taxon>Gobiidae</taxon>
        <taxon>Gobionellinae</taxon>
        <taxon>Mugilogobius</taxon>
    </lineage>
</organism>
<dbReference type="SUPFAM" id="SSF50494">
    <property type="entry name" value="Trypsin-like serine proteases"/>
    <property type="match status" value="1"/>
</dbReference>
<evidence type="ECO:0008006" key="7">
    <source>
        <dbReference type="Google" id="ProtNLM"/>
    </source>
</evidence>
<keyword evidence="2" id="KW-1133">Transmembrane helix</keyword>
<dbReference type="AlphaFoldDB" id="A0AAW0PRI1"/>
<dbReference type="Gene3D" id="2.40.10.10">
    <property type="entry name" value="Trypsin-like serine proteases"/>
    <property type="match status" value="1"/>
</dbReference>
<name>A0AAW0PRI1_9GOBI</name>
<dbReference type="InterPro" id="IPR043504">
    <property type="entry name" value="Peptidase_S1_PA_chymotrypsin"/>
</dbReference>
<dbReference type="GO" id="GO:0006508">
    <property type="term" value="P:proteolysis"/>
    <property type="evidence" value="ECO:0007669"/>
    <property type="project" value="InterPro"/>
</dbReference>
<evidence type="ECO:0000259" key="4">
    <source>
        <dbReference type="PROSITE" id="PS50878"/>
    </source>
</evidence>
<keyword evidence="6" id="KW-1185">Reference proteome</keyword>
<feature type="region of interest" description="Disordered" evidence="1">
    <location>
        <begin position="235"/>
        <end position="271"/>
    </location>
</feature>
<dbReference type="Pfam" id="PF00078">
    <property type="entry name" value="RVT_1"/>
    <property type="match status" value="1"/>
</dbReference>